<feature type="transmembrane region" description="Helical" evidence="7">
    <location>
        <begin position="370"/>
        <end position="397"/>
    </location>
</feature>
<evidence type="ECO:0000259" key="8">
    <source>
        <dbReference type="PROSITE" id="PS50850"/>
    </source>
</evidence>
<evidence type="ECO:0000313" key="10">
    <source>
        <dbReference type="Proteomes" id="UP001354931"/>
    </source>
</evidence>
<feature type="transmembrane region" description="Helical" evidence="7">
    <location>
        <begin position="317"/>
        <end position="338"/>
    </location>
</feature>
<dbReference type="InterPro" id="IPR005829">
    <property type="entry name" value="Sugar_transporter_CS"/>
</dbReference>
<evidence type="ECO:0000256" key="3">
    <source>
        <dbReference type="ARBA" id="ARBA00022692"/>
    </source>
</evidence>
<comment type="caution">
    <text evidence="9">The sequence shown here is derived from an EMBL/GenBank/DDBJ whole genome shotgun (WGS) entry which is preliminary data.</text>
</comment>
<accession>A0ABU6F9L1</accession>
<feature type="transmembrane region" description="Helical" evidence="7">
    <location>
        <begin position="208"/>
        <end position="226"/>
    </location>
</feature>
<keyword evidence="10" id="KW-1185">Reference proteome</keyword>
<dbReference type="PROSITE" id="PS50850">
    <property type="entry name" value="MFS"/>
    <property type="match status" value="1"/>
</dbReference>
<dbReference type="SUPFAM" id="SSF103473">
    <property type="entry name" value="MFS general substrate transporter"/>
    <property type="match status" value="2"/>
</dbReference>
<dbReference type="RefSeq" id="WP_326019596.1">
    <property type="nucleotide sequence ID" value="NZ_JAOZYC010000136.1"/>
</dbReference>
<evidence type="ECO:0000256" key="5">
    <source>
        <dbReference type="ARBA" id="ARBA00023136"/>
    </source>
</evidence>
<name>A0ABU6F9L1_9ACTN</name>
<feature type="transmembrane region" description="Helical" evidence="7">
    <location>
        <begin position="21"/>
        <end position="40"/>
    </location>
</feature>
<evidence type="ECO:0000256" key="7">
    <source>
        <dbReference type="SAM" id="Phobius"/>
    </source>
</evidence>
<dbReference type="PANTHER" id="PTHR42718">
    <property type="entry name" value="MAJOR FACILITATOR SUPERFAMILY MULTIDRUG TRANSPORTER MFSC"/>
    <property type="match status" value="1"/>
</dbReference>
<dbReference type="Pfam" id="PF07690">
    <property type="entry name" value="MFS_1"/>
    <property type="match status" value="1"/>
</dbReference>
<feature type="transmembrane region" description="Helical" evidence="7">
    <location>
        <begin position="174"/>
        <end position="196"/>
    </location>
</feature>
<dbReference type="InterPro" id="IPR036259">
    <property type="entry name" value="MFS_trans_sf"/>
</dbReference>
<feature type="transmembrane region" description="Helical" evidence="7">
    <location>
        <begin position="409"/>
        <end position="429"/>
    </location>
</feature>
<evidence type="ECO:0000256" key="2">
    <source>
        <dbReference type="ARBA" id="ARBA00022448"/>
    </source>
</evidence>
<comment type="subcellular location">
    <subcellularLocation>
        <location evidence="1">Cell membrane</location>
        <topology evidence="1">Multi-pass membrane protein</topology>
    </subcellularLocation>
</comment>
<reference evidence="9 10" key="1">
    <citation type="submission" date="2022-10" db="EMBL/GenBank/DDBJ databases">
        <authorList>
            <person name="Xie J."/>
            <person name="Shen N."/>
        </authorList>
    </citation>
    <scope>NUCLEOTIDE SEQUENCE [LARGE SCALE GENOMIC DNA]</scope>
    <source>
        <strain evidence="9 10">YIM65594</strain>
    </source>
</reference>
<feature type="transmembrane region" description="Helical" evidence="7">
    <location>
        <begin position="345"/>
        <end position="364"/>
    </location>
</feature>
<keyword evidence="5 7" id="KW-0472">Membrane</keyword>
<keyword evidence="2" id="KW-0813">Transport</keyword>
<feature type="transmembrane region" description="Helical" evidence="7">
    <location>
        <begin position="441"/>
        <end position="460"/>
    </location>
</feature>
<protein>
    <submittedName>
        <fullName evidence="9">MFS transporter</fullName>
    </submittedName>
</protein>
<dbReference type="Gene3D" id="1.20.1720.10">
    <property type="entry name" value="Multidrug resistance protein D"/>
    <property type="match status" value="1"/>
</dbReference>
<dbReference type="InterPro" id="IPR011701">
    <property type="entry name" value="MFS"/>
</dbReference>
<evidence type="ECO:0000256" key="6">
    <source>
        <dbReference type="ARBA" id="ARBA00023251"/>
    </source>
</evidence>
<feature type="transmembrane region" description="Helical" evidence="7">
    <location>
        <begin position="146"/>
        <end position="168"/>
    </location>
</feature>
<keyword evidence="6" id="KW-0046">Antibiotic resistance</keyword>
<evidence type="ECO:0000256" key="4">
    <source>
        <dbReference type="ARBA" id="ARBA00022989"/>
    </source>
</evidence>
<feature type="transmembrane region" description="Helical" evidence="7">
    <location>
        <begin position="275"/>
        <end position="297"/>
    </location>
</feature>
<sequence>MSRTVPAPSAEDAGRRGSSHGLLLTALIVAVIAFQLGASMVTPALPEIAREFDVSASQVAGAQDLFFLVGGVAGVVLGRLSDRVGRRRILLAAMVTMCLGALIAALAPSVPVLIAGRILQGASGATFPVTYMLLRDTMSPARFGPALGIVTAINGGVGGLDGLVGGIVADTVGFRWIFGAILVVGLTAIVLLRRFLPEAAPKDGRRMDWWGAAALSAALVCVNLALSKGSAHGWSAPLPLALLLAALVLLVVFWQTEKRRTAPLIAIEHLRSRHVWPLLATTLLTLMGVFSAINFTFVLLSQDGEFGYGMSATLSSLLYLTPPAAIGLLSAPLTGWLAPRKGWLVLLRTGLGLSLLILLGTALLPDNRWLLFAAACALGVAYNGLAMTPLNALGVVVSPKDAPGAVPGISAACFGIGASVGIALVAPAAGSGTLGGIEQALWISAGFTFLALLTACVLRLPASEDGDEAQA</sequence>
<dbReference type="PANTHER" id="PTHR42718:SF9">
    <property type="entry name" value="MAJOR FACILITATOR SUPERFAMILY MULTIDRUG TRANSPORTER MFSC"/>
    <property type="match status" value="1"/>
</dbReference>
<keyword evidence="4 7" id="KW-1133">Transmembrane helix</keyword>
<organism evidence="9 10">
    <name type="scientific">Streptomyces endophyticus</name>
    <dbReference type="NCBI Taxonomy" id="714166"/>
    <lineage>
        <taxon>Bacteria</taxon>
        <taxon>Bacillati</taxon>
        <taxon>Actinomycetota</taxon>
        <taxon>Actinomycetes</taxon>
        <taxon>Kitasatosporales</taxon>
        <taxon>Streptomycetaceae</taxon>
        <taxon>Streptomyces</taxon>
    </lineage>
</organism>
<dbReference type="Gene3D" id="1.20.1250.20">
    <property type="entry name" value="MFS general substrate transporter like domains"/>
    <property type="match status" value="1"/>
</dbReference>
<keyword evidence="3 7" id="KW-0812">Transmembrane</keyword>
<dbReference type="InterPro" id="IPR020846">
    <property type="entry name" value="MFS_dom"/>
</dbReference>
<feature type="transmembrane region" description="Helical" evidence="7">
    <location>
        <begin position="232"/>
        <end position="254"/>
    </location>
</feature>
<proteinExistence type="predicted"/>
<feature type="domain" description="Major facilitator superfamily (MFS) profile" evidence="8">
    <location>
        <begin position="23"/>
        <end position="463"/>
    </location>
</feature>
<feature type="transmembrane region" description="Helical" evidence="7">
    <location>
        <begin position="89"/>
        <end position="108"/>
    </location>
</feature>
<evidence type="ECO:0000313" key="9">
    <source>
        <dbReference type="EMBL" id="MEB8340716.1"/>
    </source>
</evidence>
<evidence type="ECO:0000256" key="1">
    <source>
        <dbReference type="ARBA" id="ARBA00004651"/>
    </source>
</evidence>
<dbReference type="PROSITE" id="PS00216">
    <property type="entry name" value="SUGAR_TRANSPORT_1"/>
    <property type="match status" value="1"/>
</dbReference>
<dbReference type="EMBL" id="JAOZYC010000136">
    <property type="protein sequence ID" value="MEB8340716.1"/>
    <property type="molecule type" value="Genomic_DNA"/>
</dbReference>
<feature type="transmembrane region" description="Helical" evidence="7">
    <location>
        <begin position="60"/>
        <end position="77"/>
    </location>
</feature>
<gene>
    <name evidence="9" type="ORF">OKJ99_24775</name>
</gene>
<feature type="transmembrane region" description="Helical" evidence="7">
    <location>
        <begin position="114"/>
        <end position="134"/>
    </location>
</feature>
<dbReference type="Proteomes" id="UP001354931">
    <property type="component" value="Unassembled WGS sequence"/>
</dbReference>